<proteinExistence type="predicted"/>
<dbReference type="EMBL" id="MT141183">
    <property type="protein sequence ID" value="QJA55814.1"/>
    <property type="molecule type" value="Genomic_DNA"/>
</dbReference>
<reference evidence="1" key="1">
    <citation type="submission" date="2020-03" db="EMBL/GenBank/DDBJ databases">
        <title>The deep terrestrial virosphere.</title>
        <authorList>
            <person name="Holmfeldt K."/>
            <person name="Nilsson E."/>
            <person name="Simone D."/>
            <person name="Lopez-Fernandez M."/>
            <person name="Wu X."/>
            <person name="de Brujin I."/>
            <person name="Lundin D."/>
            <person name="Andersson A."/>
            <person name="Bertilsson S."/>
            <person name="Dopson M."/>
        </authorList>
    </citation>
    <scope>NUCLEOTIDE SEQUENCE</scope>
    <source>
        <strain evidence="1">MM415B01986</strain>
    </source>
</reference>
<gene>
    <name evidence="1" type="ORF">MM415B01986_0008</name>
</gene>
<evidence type="ECO:0000313" key="1">
    <source>
        <dbReference type="EMBL" id="QJA55814.1"/>
    </source>
</evidence>
<name>A0A6M3IEH9_9ZZZZ</name>
<dbReference type="AlphaFoldDB" id="A0A6M3IEH9"/>
<accession>A0A6M3IEH9</accession>
<protein>
    <submittedName>
        <fullName evidence="1">Uncharacterized protein</fullName>
    </submittedName>
</protein>
<organism evidence="1">
    <name type="scientific">viral metagenome</name>
    <dbReference type="NCBI Taxonomy" id="1070528"/>
    <lineage>
        <taxon>unclassified sequences</taxon>
        <taxon>metagenomes</taxon>
        <taxon>organismal metagenomes</taxon>
    </lineage>
</organism>
<sequence length="51" mass="5458">MKMKGIDSEGNSVSGEIVSMVILNADKILVKKDSGTHHAIGKVVYLEATNE</sequence>